<proteinExistence type="predicted"/>
<evidence type="ECO:0000313" key="2">
    <source>
        <dbReference type="Proteomes" id="UP000039865"/>
    </source>
</evidence>
<dbReference type="Proteomes" id="UP000039865">
    <property type="component" value="Unassembled WGS sequence"/>
</dbReference>
<name>A0A078BBF2_STYLE</name>
<sequence length="180" mass="20229">MGGAQALMGISNSTPFDIKVSLHSDRTMVTKDSSKTSINVGLKKICRRTFGYSGEMNVEYVHQLVDPGFRGYTTVNANTRKDWEDLDLTKTWYITVIILLGDDKVKVQCESEQLHSPNVVLGFTERGKFEFVDLEADSSWRAKAGRGTQNFYGRKCESCSKMMACQKSCSEYSKYGGHHL</sequence>
<evidence type="ECO:0000313" key="1">
    <source>
        <dbReference type="EMBL" id="CDW90878.1"/>
    </source>
</evidence>
<gene>
    <name evidence="1" type="primary">Contig7297.g7797</name>
    <name evidence="1" type="ORF">STYLEM_20025</name>
</gene>
<keyword evidence="2" id="KW-1185">Reference proteome</keyword>
<organism evidence="1 2">
    <name type="scientific">Stylonychia lemnae</name>
    <name type="common">Ciliate</name>
    <dbReference type="NCBI Taxonomy" id="5949"/>
    <lineage>
        <taxon>Eukaryota</taxon>
        <taxon>Sar</taxon>
        <taxon>Alveolata</taxon>
        <taxon>Ciliophora</taxon>
        <taxon>Intramacronucleata</taxon>
        <taxon>Spirotrichea</taxon>
        <taxon>Stichotrichia</taxon>
        <taxon>Sporadotrichida</taxon>
        <taxon>Oxytrichidae</taxon>
        <taxon>Stylonychinae</taxon>
        <taxon>Stylonychia</taxon>
    </lineage>
</organism>
<dbReference type="InParanoid" id="A0A078BBF2"/>
<protein>
    <submittedName>
        <fullName evidence="1">Uncharacterized protein</fullName>
    </submittedName>
</protein>
<accession>A0A078BBF2</accession>
<dbReference type="EMBL" id="CCKQ01018878">
    <property type="protein sequence ID" value="CDW90878.1"/>
    <property type="molecule type" value="Genomic_DNA"/>
</dbReference>
<dbReference type="AlphaFoldDB" id="A0A078BBF2"/>
<reference evidence="1 2" key="1">
    <citation type="submission" date="2014-06" db="EMBL/GenBank/DDBJ databases">
        <authorList>
            <person name="Swart Estienne"/>
        </authorList>
    </citation>
    <scope>NUCLEOTIDE SEQUENCE [LARGE SCALE GENOMIC DNA]</scope>
    <source>
        <strain evidence="1 2">130c</strain>
    </source>
</reference>